<proteinExistence type="predicted"/>
<dbReference type="Proteomes" id="UP000186684">
    <property type="component" value="Unassembled WGS sequence"/>
</dbReference>
<feature type="signal peptide" evidence="1">
    <location>
        <begin position="1"/>
        <end position="21"/>
    </location>
</feature>
<accession>A0A1N7MSP5</accession>
<dbReference type="RefSeq" id="WP_083950565.1">
    <property type="nucleotide sequence ID" value="NZ_FTOQ01000005.1"/>
</dbReference>
<feature type="chain" id="PRO_5012365399" description="Lipoprotein" evidence="1">
    <location>
        <begin position="22"/>
        <end position="171"/>
    </location>
</feature>
<keyword evidence="1" id="KW-0732">Signal</keyword>
<dbReference type="EMBL" id="FTOQ01000005">
    <property type="protein sequence ID" value="SIS88859.1"/>
    <property type="molecule type" value="Genomic_DNA"/>
</dbReference>
<evidence type="ECO:0000313" key="2">
    <source>
        <dbReference type="EMBL" id="SIS88859.1"/>
    </source>
</evidence>
<organism evidence="2 3">
    <name type="scientific">Roseivivax lentus</name>
    <dbReference type="NCBI Taxonomy" id="633194"/>
    <lineage>
        <taxon>Bacteria</taxon>
        <taxon>Pseudomonadati</taxon>
        <taxon>Pseudomonadota</taxon>
        <taxon>Alphaproteobacteria</taxon>
        <taxon>Rhodobacterales</taxon>
        <taxon>Roseobacteraceae</taxon>
        <taxon>Roseivivax</taxon>
    </lineage>
</organism>
<dbReference type="STRING" id="633194.SAMN05421759_105132"/>
<name>A0A1N7MSP5_9RHOB</name>
<protein>
    <recommendedName>
        <fullName evidence="4">Lipoprotein</fullName>
    </recommendedName>
</protein>
<evidence type="ECO:0000256" key="1">
    <source>
        <dbReference type="SAM" id="SignalP"/>
    </source>
</evidence>
<keyword evidence="3" id="KW-1185">Reference proteome</keyword>
<dbReference type="AlphaFoldDB" id="A0A1N7MSP5"/>
<reference evidence="3" key="1">
    <citation type="submission" date="2017-01" db="EMBL/GenBank/DDBJ databases">
        <authorList>
            <person name="Varghese N."/>
            <person name="Submissions S."/>
        </authorList>
    </citation>
    <scope>NUCLEOTIDE SEQUENCE [LARGE SCALE GENOMIC DNA]</scope>
    <source>
        <strain evidence="3">DSM 29430</strain>
    </source>
</reference>
<gene>
    <name evidence="2" type="ORF">SAMN05421759_105132</name>
</gene>
<evidence type="ECO:0008006" key="4">
    <source>
        <dbReference type="Google" id="ProtNLM"/>
    </source>
</evidence>
<evidence type="ECO:0000313" key="3">
    <source>
        <dbReference type="Proteomes" id="UP000186684"/>
    </source>
</evidence>
<dbReference type="OrthoDB" id="7773807at2"/>
<sequence length="171" mass="18063">MSIRIPLVICLAAGLALPGCATRLNPFNWFGNSQPAPVAAEAGSAAEVNPLIPERRRGVSFLRNSDEEVYQGRPIAEIAELAILRRPGGAIVTAVGLAPTPGRFEARLTPVEIDDNARLVYTLEARLAPGPAGTGPDARSVSVAVYLTDQELSGIREIEVRGAGNALVSRR</sequence>